<dbReference type="Proteomes" id="UP000466554">
    <property type="component" value="Chromosome"/>
</dbReference>
<gene>
    <name evidence="1" type="ORF">MPRF_52480</name>
</gene>
<evidence type="ECO:0000313" key="2">
    <source>
        <dbReference type="Proteomes" id="UP000466554"/>
    </source>
</evidence>
<proteinExistence type="predicted"/>
<evidence type="ECO:0008006" key="3">
    <source>
        <dbReference type="Google" id="ProtNLM"/>
    </source>
</evidence>
<sequence>MLGVILCGAVSPVPVAPAQPVHDPCQLGVTFLCHFMPIAPEWEGDIDLTQHAPTDAAAVRPDERKPADYCFNGCI</sequence>
<evidence type="ECO:0000313" key="1">
    <source>
        <dbReference type="EMBL" id="BBY78349.1"/>
    </source>
</evidence>
<dbReference type="AlphaFoldDB" id="A0A7I7UCH9"/>
<name>A0A7I7UCH9_MYCPF</name>
<reference evidence="1 2" key="1">
    <citation type="journal article" date="2019" name="Emerg. Microbes Infect.">
        <title>Comprehensive subspecies identification of 175 nontuberculous mycobacteria species based on 7547 genomic profiles.</title>
        <authorList>
            <person name="Matsumoto Y."/>
            <person name="Kinjo T."/>
            <person name="Motooka D."/>
            <person name="Nabeya D."/>
            <person name="Jung N."/>
            <person name="Uechi K."/>
            <person name="Horii T."/>
            <person name="Iida T."/>
            <person name="Fujita J."/>
            <person name="Nakamura S."/>
        </authorList>
    </citation>
    <scope>NUCLEOTIDE SEQUENCE [LARGE SCALE GENOMIC DNA]</scope>
    <source>
        <strain evidence="1 2">JCM 6367</strain>
    </source>
</reference>
<protein>
    <recommendedName>
        <fullName evidence="3">Fibronectin-binding protein</fullName>
    </recommendedName>
</protein>
<organism evidence="1 2">
    <name type="scientific">Mycolicibacterium parafortuitum</name>
    <name type="common">Mycobacterium parafortuitum</name>
    <dbReference type="NCBI Taxonomy" id="39692"/>
    <lineage>
        <taxon>Bacteria</taxon>
        <taxon>Bacillati</taxon>
        <taxon>Actinomycetota</taxon>
        <taxon>Actinomycetes</taxon>
        <taxon>Mycobacteriales</taxon>
        <taxon>Mycobacteriaceae</taxon>
        <taxon>Mycolicibacterium</taxon>
    </lineage>
</organism>
<dbReference type="EMBL" id="AP022598">
    <property type="protein sequence ID" value="BBY78349.1"/>
    <property type="molecule type" value="Genomic_DNA"/>
</dbReference>
<accession>A0A7I7UCH9</accession>